<accession>A0ABU2WFY7</accession>
<evidence type="ECO:0000256" key="6">
    <source>
        <dbReference type="SAM" id="Phobius"/>
    </source>
</evidence>
<name>A0ABU2WFY7_9GAMM</name>
<comment type="subcellular location">
    <subcellularLocation>
        <location evidence="1">Cell membrane</location>
        <topology evidence="1">Multi-pass membrane protein</topology>
    </subcellularLocation>
</comment>
<dbReference type="PANTHER" id="PTHR35007">
    <property type="entry name" value="INTEGRAL MEMBRANE PROTEIN-RELATED"/>
    <property type="match status" value="1"/>
</dbReference>
<keyword evidence="2" id="KW-1003">Cell membrane</keyword>
<dbReference type="Pfam" id="PF00482">
    <property type="entry name" value="T2SSF"/>
    <property type="match status" value="1"/>
</dbReference>
<feature type="transmembrane region" description="Helical" evidence="6">
    <location>
        <begin position="128"/>
        <end position="146"/>
    </location>
</feature>
<evidence type="ECO:0000256" key="1">
    <source>
        <dbReference type="ARBA" id="ARBA00004651"/>
    </source>
</evidence>
<evidence type="ECO:0000256" key="5">
    <source>
        <dbReference type="ARBA" id="ARBA00023136"/>
    </source>
</evidence>
<feature type="transmembrane region" description="Helical" evidence="6">
    <location>
        <begin position="6"/>
        <end position="29"/>
    </location>
</feature>
<dbReference type="EMBL" id="JAVRIC010000005">
    <property type="protein sequence ID" value="MDT0496766.1"/>
    <property type="molecule type" value="Genomic_DNA"/>
</dbReference>
<keyword evidence="3 6" id="KW-0812">Transmembrane</keyword>
<reference evidence="8 9" key="1">
    <citation type="submission" date="2023-09" db="EMBL/GenBank/DDBJ databases">
        <authorList>
            <person name="Rey-Velasco X."/>
        </authorList>
    </citation>
    <scope>NUCLEOTIDE SEQUENCE [LARGE SCALE GENOMIC DNA]</scope>
    <source>
        <strain evidence="8 9">W345</strain>
    </source>
</reference>
<comment type="caution">
    <text evidence="8">The sequence shown here is derived from an EMBL/GenBank/DDBJ whole genome shotgun (WGS) entry which is preliminary data.</text>
</comment>
<organism evidence="8 9">
    <name type="scientific">Banduia mediterranea</name>
    <dbReference type="NCBI Taxonomy" id="3075609"/>
    <lineage>
        <taxon>Bacteria</taxon>
        <taxon>Pseudomonadati</taxon>
        <taxon>Pseudomonadota</taxon>
        <taxon>Gammaproteobacteria</taxon>
        <taxon>Nevskiales</taxon>
        <taxon>Algiphilaceae</taxon>
        <taxon>Banduia</taxon>
    </lineage>
</organism>
<dbReference type="RefSeq" id="WP_311364159.1">
    <property type="nucleotide sequence ID" value="NZ_JAVRIC010000005.1"/>
</dbReference>
<dbReference type="InterPro" id="IPR018076">
    <property type="entry name" value="T2SS_GspF_dom"/>
</dbReference>
<feature type="domain" description="Type II secretion system protein GspF" evidence="7">
    <location>
        <begin position="168"/>
        <end position="296"/>
    </location>
</feature>
<evidence type="ECO:0000256" key="3">
    <source>
        <dbReference type="ARBA" id="ARBA00022692"/>
    </source>
</evidence>
<protein>
    <submittedName>
        <fullName evidence="8">Type II secretion system F family protein</fullName>
    </submittedName>
</protein>
<dbReference type="Proteomes" id="UP001254608">
    <property type="component" value="Unassembled WGS sequence"/>
</dbReference>
<feature type="transmembrane region" description="Helical" evidence="6">
    <location>
        <begin position="282"/>
        <end position="308"/>
    </location>
</feature>
<feature type="transmembrane region" description="Helical" evidence="6">
    <location>
        <begin position="100"/>
        <end position="122"/>
    </location>
</feature>
<gene>
    <name evidence="8" type="ORF">RM530_05235</name>
</gene>
<sequence length="313" mass="34404">MSPELFALLVAAAILLGVIAIAVLIVVFSQTRQSQRINRRLDPEHQRRAAEADAQDEDPRLLGSIASGGRRVENFVDTKQETPKLLAQAGWRSVDARNNFYIAQALTPVLAAILLTAGYLLFGERMRPVLWLLFGFALLALSILLPRMMLRSSASARREKIRAEVPLFIHLLVLLFEAGLSTRQALGSLVREGRGVLPELGRECGIAIRQIEAGADTGDVFKNLSDTLEVSDLASVLGVLRQVDRYGGEVREPLLDVLKLLEERRSLDLRERVNLTSGRMTVVMILFFFPALLIFVGGPAFVSIVRALGNVAG</sequence>
<proteinExistence type="predicted"/>
<keyword evidence="9" id="KW-1185">Reference proteome</keyword>
<evidence type="ECO:0000259" key="7">
    <source>
        <dbReference type="Pfam" id="PF00482"/>
    </source>
</evidence>
<evidence type="ECO:0000313" key="9">
    <source>
        <dbReference type="Proteomes" id="UP001254608"/>
    </source>
</evidence>
<evidence type="ECO:0000256" key="2">
    <source>
        <dbReference type="ARBA" id="ARBA00022475"/>
    </source>
</evidence>
<evidence type="ECO:0000256" key="4">
    <source>
        <dbReference type="ARBA" id="ARBA00022989"/>
    </source>
</evidence>
<keyword evidence="5 6" id="KW-0472">Membrane</keyword>
<evidence type="ECO:0000313" key="8">
    <source>
        <dbReference type="EMBL" id="MDT0496766.1"/>
    </source>
</evidence>
<keyword evidence="4 6" id="KW-1133">Transmembrane helix</keyword>
<dbReference type="PANTHER" id="PTHR35007:SF2">
    <property type="entry name" value="PILUS ASSEMBLE PROTEIN"/>
    <property type="match status" value="1"/>
</dbReference>